<evidence type="ECO:0000256" key="4">
    <source>
        <dbReference type="SAM" id="MobiDB-lite"/>
    </source>
</evidence>
<dbReference type="Gene3D" id="1.10.10.580">
    <property type="entry name" value="Structural maintenance of chromosome 1. Chain E"/>
    <property type="match status" value="1"/>
</dbReference>
<dbReference type="PANTHER" id="PTHR12585">
    <property type="entry name" value="SCC1 / RAD21 FAMILY MEMBER"/>
    <property type="match status" value="1"/>
</dbReference>
<dbReference type="GO" id="GO:0005634">
    <property type="term" value="C:nucleus"/>
    <property type="evidence" value="ECO:0007669"/>
    <property type="project" value="UniProtKB-SubCell"/>
</dbReference>
<dbReference type="Pfam" id="PF04824">
    <property type="entry name" value="Rad21_Rec8"/>
    <property type="match status" value="1"/>
</dbReference>
<accession>A0A3P7Z7P7</accession>
<dbReference type="OrthoDB" id="5874740at2759"/>
<dbReference type="GO" id="GO:0003682">
    <property type="term" value="F:chromatin binding"/>
    <property type="evidence" value="ECO:0007669"/>
    <property type="project" value="TreeGrafter"/>
</dbReference>
<evidence type="ECO:0000259" key="6">
    <source>
        <dbReference type="Pfam" id="PF04825"/>
    </source>
</evidence>
<proteinExistence type="inferred from homology"/>
<dbReference type="WBParaSite" id="HPBE_0001389301-mRNA-1">
    <property type="protein sequence ID" value="HPBE_0001389301-mRNA-1"/>
    <property type="gene ID" value="HPBE_0001389301"/>
</dbReference>
<dbReference type="InterPro" id="IPR006909">
    <property type="entry name" value="Rad21/Rec8_C_eu"/>
</dbReference>
<dbReference type="Pfam" id="PF04825">
    <property type="entry name" value="Rad21_Rec8_N"/>
    <property type="match status" value="1"/>
</dbReference>
<gene>
    <name evidence="7" type="ORF">HPBE_LOCUS13894</name>
</gene>
<evidence type="ECO:0000259" key="5">
    <source>
        <dbReference type="Pfam" id="PF04824"/>
    </source>
</evidence>
<sequence>MFFSVQLLVGRDAKFGVIWRAATSGSTRKLPRRAVVSLSIPNICHEIMKCLPSERSTEAELKSKFSLYLMGQLLYGTVLIFDRQTALFEQDARAAYEACKRITMEEFLRRDDMITGDDVRKRRRRSKLTLRELDPNIDIDEAPLPAAAPLAPEEELPPFPPPEAFLNMDRETFRAGVSVADVTAATNTVEVQHPVIEQPPIEEPATKRPRLENQRSQEVPPDPSTTERPAEPPAEQNAEAPIKPSFELSPLHEEVDRAQQLRRRKNVPLLDSDGLTISYESMKRLQLDYSSLLKTKEELHAGQSVDKYPTLHERLLPYPAYARNRFPKECIELYRSRVCDTLTYEQALIEGFFDIPDRGPASKLWHDRSRESSEESAILLPGIAFLEETPTRSYISYRQHEERPSHPVPEERPTHVSLRANDPLAADQLQLAADTLQLAADVTLPENTRYRESRSSYLEEARRLTRGTSDFDGRPSSVQLLDPLHTGDISQLSSRSAARGPVSLSPSLKARFQTEECRTLVDALANASDFVPLSSVIPARTTSKKRAAAMFASLLCLLRQTVVEVEQDEPFGEIWMKVRLMSRSSDQDTEGRSLQKSFESTA</sequence>
<feature type="domain" description="Rad21/Rec8-like protein C-terminal eukaryotic" evidence="5">
    <location>
        <begin position="534"/>
        <end position="578"/>
    </location>
</feature>
<dbReference type="GO" id="GO:0006302">
    <property type="term" value="P:double-strand break repair"/>
    <property type="evidence" value="ECO:0007669"/>
    <property type="project" value="TreeGrafter"/>
</dbReference>
<feature type="domain" description="Rad21/Rec8-like protein N-terminal" evidence="6">
    <location>
        <begin position="1"/>
        <end position="102"/>
    </location>
</feature>
<name>A0A3P7Z7P7_HELPZ</name>
<feature type="compositionally biased region" description="Basic and acidic residues" evidence="4">
    <location>
        <begin position="204"/>
        <end position="215"/>
    </location>
</feature>
<evidence type="ECO:0000256" key="2">
    <source>
        <dbReference type="ARBA" id="ARBA00009870"/>
    </source>
</evidence>
<dbReference type="EMBL" id="UZAH01028120">
    <property type="protein sequence ID" value="VDO97786.1"/>
    <property type="molecule type" value="Genomic_DNA"/>
</dbReference>
<reference evidence="9" key="2">
    <citation type="submission" date="2019-09" db="UniProtKB">
        <authorList>
            <consortium name="WormBaseParasite"/>
        </authorList>
    </citation>
    <scope>IDENTIFICATION</scope>
</reference>
<evidence type="ECO:0000256" key="1">
    <source>
        <dbReference type="ARBA" id="ARBA00004123"/>
    </source>
</evidence>
<evidence type="ECO:0000313" key="7">
    <source>
        <dbReference type="EMBL" id="VDO97786.1"/>
    </source>
</evidence>
<evidence type="ECO:0000313" key="9">
    <source>
        <dbReference type="WBParaSite" id="HPBE_0001389301-mRNA-1"/>
    </source>
</evidence>
<dbReference type="Proteomes" id="UP000050761">
    <property type="component" value="Unassembled WGS sequence"/>
</dbReference>
<protein>
    <submittedName>
        <fullName evidence="9">Rad21_Rec8_N domain-containing protein</fullName>
    </submittedName>
</protein>
<dbReference type="InterPro" id="IPR023093">
    <property type="entry name" value="ScpA-like_C"/>
</dbReference>
<keyword evidence="3" id="KW-0539">Nucleus</keyword>
<feature type="compositionally biased region" description="Basic and acidic residues" evidence="4">
    <location>
        <begin position="250"/>
        <end position="259"/>
    </location>
</feature>
<dbReference type="InterPro" id="IPR036390">
    <property type="entry name" value="WH_DNA-bd_sf"/>
</dbReference>
<dbReference type="SUPFAM" id="SSF46785">
    <property type="entry name" value="Winged helix' DNA-binding domain"/>
    <property type="match status" value="1"/>
</dbReference>
<organism evidence="7">
    <name type="scientific">Heligmosomoides polygyrus</name>
    <name type="common">Parasitic roundworm</name>
    <dbReference type="NCBI Taxonomy" id="6339"/>
    <lineage>
        <taxon>Eukaryota</taxon>
        <taxon>Metazoa</taxon>
        <taxon>Ecdysozoa</taxon>
        <taxon>Nematoda</taxon>
        <taxon>Chromadorea</taxon>
        <taxon>Rhabditida</taxon>
        <taxon>Rhabditina</taxon>
        <taxon>Rhabditomorpha</taxon>
        <taxon>Strongyloidea</taxon>
        <taxon>Heligmosomidae</taxon>
        <taxon>Heligmosomoides</taxon>
    </lineage>
</organism>
<feature type="region of interest" description="Disordered" evidence="4">
    <location>
        <begin position="190"/>
        <end position="260"/>
    </location>
</feature>
<keyword evidence="8" id="KW-1185">Reference proteome</keyword>
<evidence type="ECO:0000256" key="3">
    <source>
        <dbReference type="ARBA" id="ARBA00023242"/>
    </source>
</evidence>
<dbReference type="GO" id="GO:0051177">
    <property type="term" value="P:meiotic sister chromatid cohesion"/>
    <property type="evidence" value="ECO:0007669"/>
    <property type="project" value="TreeGrafter"/>
</dbReference>
<dbReference type="AlphaFoldDB" id="A0A3P7Z7P7"/>
<reference evidence="7 8" key="1">
    <citation type="submission" date="2018-11" db="EMBL/GenBank/DDBJ databases">
        <authorList>
            <consortium name="Pathogen Informatics"/>
        </authorList>
    </citation>
    <scope>NUCLEOTIDE SEQUENCE [LARGE SCALE GENOMIC DNA]</scope>
</reference>
<dbReference type="PANTHER" id="PTHR12585:SF27">
    <property type="entry name" value="MEIOTIC RECOMBINATION PROTEIN REC8 HOMOLOG"/>
    <property type="match status" value="1"/>
</dbReference>
<evidence type="ECO:0000313" key="8">
    <source>
        <dbReference type="Proteomes" id="UP000050761"/>
    </source>
</evidence>
<comment type="subcellular location">
    <subcellularLocation>
        <location evidence="1">Nucleus</location>
    </subcellularLocation>
</comment>
<dbReference type="InterPro" id="IPR006910">
    <property type="entry name" value="Rad21_Rec8_N"/>
</dbReference>
<dbReference type="InterPro" id="IPR039781">
    <property type="entry name" value="Rad21/Rec8-like"/>
</dbReference>
<comment type="similarity">
    <text evidence="2">Belongs to the rad21 family.</text>
</comment>
<dbReference type="GO" id="GO:0030893">
    <property type="term" value="C:meiotic cohesin complex"/>
    <property type="evidence" value="ECO:0007669"/>
    <property type="project" value="TreeGrafter"/>
</dbReference>